<evidence type="ECO:0000256" key="1">
    <source>
        <dbReference type="SAM" id="Coils"/>
    </source>
</evidence>
<feature type="coiled-coil region" evidence="1">
    <location>
        <begin position="107"/>
        <end position="166"/>
    </location>
</feature>
<dbReference type="WBParaSite" id="GPUH_0000176701-mRNA-1">
    <property type="protein sequence ID" value="GPUH_0000176701-mRNA-1"/>
    <property type="gene ID" value="GPUH_0000176701"/>
</dbReference>
<name>A0A183CZ72_9BILA</name>
<feature type="region of interest" description="Disordered" evidence="2">
    <location>
        <begin position="1"/>
        <end position="23"/>
    </location>
</feature>
<reference evidence="4" key="1">
    <citation type="submission" date="2016-06" db="UniProtKB">
        <authorList>
            <consortium name="WormBaseParasite"/>
        </authorList>
    </citation>
    <scope>IDENTIFICATION</scope>
</reference>
<protein>
    <submittedName>
        <fullName evidence="4">BMERB domain-containing protein</fullName>
    </submittedName>
</protein>
<feature type="transmembrane region" description="Helical" evidence="3">
    <location>
        <begin position="172"/>
        <end position="193"/>
    </location>
</feature>
<keyword evidence="1" id="KW-0175">Coiled coil</keyword>
<dbReference type="AlphaFoldDB" id="A0A183CZ72"/>
<accession>A0A183CZ72</accession>
<proteinExistence type="predicted"/>
<keyword evidence="3" id="KW-1133">Transmembrane helix</keyword>
<evidence type="ECO:0000256" key="3">
    <source>
        <dbReference type="SAM" id="Phobius"/>
    </source>
</evidence>
<organism evidence="4">
    <name type="scientific">Gongylonema pulchrum</name>
    <dbReference type="NCBI Taxonomy" id="637853"/>
    <lineage>
        <taxon>Eukaryota</taxon>
        <taxon>Metazoa</taxon>
        <taxon>Ecdysozoa</taxon>
        <taxon>Nematoda</taxon>
        <taxon>Chromadorea</taxon>
        <taxon>Rhabditida</taxon>
        <taxon>Spirurina</taxon>
        <taxon>Spiruromorpha</taxon>
        <taxon>Spiruroidea</taxon>
        <taxon>Gongylonematidae</taxon>
        <taxon>Gongylonema</taxon>
    </lineage>
</organism>
<keyword evidence="3" id="KW-0472">Membrane</keyword>
<evidence type="ECO:0000313" key="4">
    <source>
        <dbReference type="WBParaSite" id="GPUH_0000176701-mRNA-1"/>
    </source>
</evidence>
<evidence type="ECO:0000256" key="2">
    <source>
        <dbReference type="SAM" id="MobiDB-lite"/>
    </source>
</evidence>
<sequence>LNSELMVMAPSSTSETVPEPDVPEKHKELETEIAQLKLRLRERDRVIFDLEEQIRGKDAIIVDKCQLIERLEQPLYDRFSPEGSIEETSQSTIQYMPLINNIELSVEAKLLEELQEEKNSRAKLVEQNEFLLQQWDEALAYVQGKLKAELQRANSLIDENAKLRKRIAETVVISKSGIQFIALLFVLFSLYLYTWN</sequence>
<keyword evidence="3" id="KW-0812">Transmembrane</keyword>